<dbReference type="InterPro" id="IPR029044">
    <property type="entry name" value="Nucleotide-diphossugar_trans"/>
</dbReference>
<dbReference type="CDD" id="cd04179">
    <property type="entry name" value="DPM_DPG-synthase_like"/>
    <property type="match status" value="1"/>
</dbReference>
<accession>A0A832A2U5</accession>
<keyword evidence="2" id="KW-0808">Transferase</keyword>
<sequence length="248" mass="27225">MGKAVRKHSQWIIIPAFNEAATIGAVVDHCRSIGDFVVIVVDDHSRDETRRQAMAHGACVLSLPIHLGAWGAVQTGLCYAVRHGCELAVTLDGDGQHDPEDIPRLVQPLMDGSADLVIGSCPERGSRARRLAWSFFRHLTDLPVHDLTSGFRACNGKTARLLASRKATLLDYQDIGVLLLVRNAGLRILEVPVAMAPRRHGISRIFQNWGAVLWYLVYSGCLGISKRPYFVGSPLNPSHVVPAKERIL</sequence>
<dbReference type="AlphaFoldDB" id="A0A832A2U5"/>
<evidence type="ECO:0000313" key="2">
    <source>
        <dbReference type="EMBL" id="HFK98175.1"/>
    </source>
</evidence>
<reference evidence="2" key="1">
    <citation type="journal article" date="2020" name="mSystems">
        <title>Genome- and Community-Level Interaction Insights into Carbon Utilization and Element Cycling Functions of Hydrothermarchaeota in Hydrothermal Sediment.</title>
        <authorList>
            <person name="Zhou Z."/>
            <person name="Liu Y."/>
            <person name="Xu W."/>
            <person name="Pan J."/>
            <person name="Luo Z.H."/>
            <person name="Li M."/>
        </authorList>
    </citation>
    <scope>NUCLEOTIDE SEQUENCE [LARGE SCALE GENOMIC DNA]</scope>
    <source>
        <strain evidence="2">SpSt-456</strain>
    </source>
</reference>
<dbReference type="PANTHER" id="PTHR48090:SF7">
    <property type="entry name" value="RFBJ PROTEIN"/>
    <property type="match status" value="1"/>
</dbReference>
<dbReference type="EMBL" id="DSTK01000037">
    <property type="protein sequence ID" value="HFK98175.1"/>
    <property type="molecule type" value="Genomic_DNA"/>
</dbReference>
<dbReference type="PANTHER" id="PTHR48090">
    <property type="entry name" value="UNDECAPRENYL-PHOSPHATE 4-DEOXY-4-FORMAMIDO-L-ARABINOSE TRANSFERASE-RELATED"/>
    <property type="match status" value="1"/>
</dbReference>
<protein>
    <submittedName>
        <fullName evidence="2">Glycosyltransferase family 2 protein</fullName>
    </submittedName>
</protein>
<dbReference type="Pfam" id="PF00535">
    <property type="entry name" value="Glycos_transf_2"/>
    <property type="match status" value="1"/>
</dbReference>
<name>A0A832A2U5_9BACT</name>
<evidence type="ECO:0000259" key="1">
    <source>
        <dbReference type="Pfam" id="PF00535"/>
    </source>
</evidence>
<dbReference type="InterPro" id="IPR050256">
    <property type="entry name" value="Glycosyltransferase_2"/>
</dbReference>
<dbReference type="Gene3D" id="3.90.550.10">
    <property type="entry name" value="Spore Coat Polysaccharide Biosynthesis Protein SpsA, Chain A"/>
    <property type="match status" value="1"/>
</dbReference>
<organism evidence="2">
    <name type="scientific">Desulfacinum infernum</name>
    <dbReference type="NCBI Taxonomy" id="35837"/>
    <lineage>
        <taxon>Bacteria</taxon>
        <taxon>Pseudomonadati</taxon>
        <taxon>Thermodesulfobacteriota</taxon>
        <taxon>Syntrophobacteria</taxon>
        <taxon>Syntrophobacterales</taxon>
        <taxon>Syntrophobacteraceae</taxon>
        <taxon>Desulfacinum</taxon>
    </lineage>
</organism>
<proteinExistence type="predicted"/>
<dbReference type="GO" id="GO:0016740">
    <property type="term" value="F:transferase activity"/>
    <property type="evidence" value="ECO:0007669"/>
    <property type="project" value="UniProtKB-KW"/>
</dbReference>
<comment type="caution">
    <text evidence="2">The sequence shown here is derived from an EMBL/GenBank/DDBJ whole genome shotgun (WGS) entry which is preliminary data.</text>
</comment>
<gene>
    <name evidence="2" type="ORF">ENS06_12755</name>
</gene>
<dbReference type="InterPro" id="IPR001173">
    <property type="entry name" value="Glyco_trans_2-like"/>
</dbReference>
<dbReference type="SUPFAM" id="SSF53448">
    <property type="entry name" value="Nucleotide-diphospho-sugar transferases"/>
    <property type="match status" value="1"/>
</dbReference>
<feature type="domain" description="Glycosyltransferase 2-like" evidence="1">
    <location>
        <begin position="12"/>
        <end position="133"/>
    </location>
</feature>